<feature type="region of interest" description="Disordered" evidence="1">
    <location>
        <begin position="142"/>
        <end position="161"/>
    </location>
</feature>
<comment type="caution">
    <text evidence="2">The sequence shown here is derived from an EMBL/GenBank/DDBJ whole genome shotgun (WGS) entry which is preliminary data.</text>
</comment>
<organism evidence="2 3">
    <name type="scientific">Daphnia magna</name>
    <dbReference type="NCBI Taxonomy" id="35525"/>
    <lineage>
        <taxon>Eukaryota</taxon>
        <taxon>Metazoa</taxon>
        <taxon>Ecdysozoa</taxon>
        <taxon>Arthropoda</taxon>
        <taxon>Crustacea</taxon>
        <taxon>Branchiopoda</taxon>
        <taxon>Diplostraca</taxon>
        <taxon>Cladocera</taxon>
        <taxon>Anomopoda</taxon>
        <taxon>Daphniidae</taxon>
        <taxon>Daphnia</taxon>
    </lineage>
</organism>
<evidence type="ECO:0000313" key="2">
    <source>
        <dbReference type="EMBL" id="KAK4013223.1"/>
    </source>
</evidence>
<feature type="region of interest" description="Disordered" evidence="1">
    <location>
        <begin position="234"/>
        <end position="255"/>
    </location>
</feature>
<keyword evidence="3" id="KW-1185">Reference proteome</keyword>
<proteinExistence type="predicted"/>
<evidence type="ECO:0000256" key="1">
    <source>
        <dbReference type="SAM" id="MobiDB-lite"/>
    </source>
</evidence>
<dbReference type="EMBL" id="JAOYFB010000004">
    <property type="protein sequence ID" value="KAK4013223.1"/>
    <property type="molecule type" value="Genomic_DNA"/>
</dbReference>
<dbReference type="Proteomes" id="UP001234178">
    <property type="component" value="Unassembled WGS sequence"/>
</dbReference>
<accession>A0ABQ9ZKI7</accession>
<feature type="region of interest" description="Disordered" evidence="1">
    <location>
        <begin position="41"/>
        <end position="72"/>
    </location>
</feature>
<sequence>METDSDLDETMLSQIDFDNLEVLDEVGEGDSILQLIKEKEDVEKASEGESSKNQKESLDVRTETEKGKGSVEKVEEEWERTVKFTDDRKVVKNKEGEEKSKEEVELFEKLQAFKRKRMDDYEEEIKIAKELFRVQEKGKEAARAEKLQKQKEEEERKKKFKPEEKARIAYQEVLLMHQQSEHLVIVANEVRAAASVASTAAFNYLEKVTQHEKNLSKNATYLKKEWSYRQAERVRLENSEKNQASKIANEKKNPE</sequence>
<name>A0ABQ9ZKI7_9CRUS</name>
<reference evidence="2 3" key="1">
    <citation type="journal article" date="2023" name="Nucleic Acids Res.">
        <title>The hologenome of Daphnia magna reveals possible DNA methylation and microbiome-mediated evolution of the host genome.</title>
        <authorList>
            <person name="Chaturvedi A."/>
            <person name="Li X."/>
            <person name="Dhandapani V."/>
            <person name="Marshall H."/>
            <person name="Kissane S."/>
            <person name="Cuenca-Cambronero M."/>
            <person name="Asole G."/>
            <person name="Calvet F."/>
            <person name="Ruiz-Romero M."/>
            <person name="Marangio P."/>
            <person name="Guigo R."/>
            <person name="Rago D."/>
            <person name="Mirbahai L."/>
            <person name="Eastwood N."/>
            <person name="Colbourne J.K."/>
            <person name="Zhou J."/>
            <person name="Mallon E."/>
            <person name="Orsini L."/>
        </authorList>
    </citation>
    <scope>NUCLEOTIDE SEQUENCE [LARGE SCALE GENOMIC DNA]</scope>
    <source>
        <strain evidence="2">LRV0_1</strain>
    </source>
</reference>
<gene>
    <name evidence="2" type="ORF">OUZ56_025457</name>
</gene>
<protein>
    <submittedName>
        <fullName evidence="2">Uncharacterized protein</fullName>
    </submittedName>
</protein>
<evidence type="ECO:0000313" key="3">
    <source>
        <dbReference type="Proteomes" id="UP001234178"/>
    </source>
</evidence>